<keyword evidence="2" id="KW-0732">Signal</keyword>
<feature type="signal peptide" evidence="2">
    <location>
        <begin position="1"/>
        <end position="21"/>
    </location>
</feature>
<comment type="caution">
    <text evidence="3">The sequence shown here is derived from an EMBL/GenBank/DDBJ whole genome shotgun (WGS) entry which is preliminary data.</text>
</comment>
<protein>
    <recommendedName>
        <fullName evidence="5">Surface antigen</fullName>
    </recommendedName>
</protein>
<feature type="region of interest" description="Disordered" evidence="1">
    <location>
        <begin position="34"/>
        <end position="81"/>
    </location>
</feature>
<feature type="chain" id="PRO_5038602921" description="Surface antigen" evidence="2">
    <location>
        <begin position="22"/>
        <end position="211"/>
    </location>
</feature>
<sequence length="211" mass="21905">MTRTTRAAVALLALALPVGFAGCSEDSKSFERAVPAPATSASSSAPAAASTAPSAQTRPTSDQTGASAPRVTTVAPQAPAPVTVTVQASSGSGTGDQGSEGADNGTWYRSSSGLYRSRQKICVQLEETWQAAVSARKKAASVKAHDDAIRAGCDPAVWTPNGVEHRTVYESHYDKESCSSSEAGTVAVFDDTYAVCTQQVEDVWTWEVAES</sequence>
<dbReference type="RefSeq" id="WP_123576136.1">
    <property type="nucleotide sequence ID" value="NZ_RKHG01000001.1"/>
</dbReference>
<dbReference type="Proteomes" id="UP000275749">
    <property type="component" value="Unassembled WGS sequence"/>
</dbReference>
<proteinExistence type="predicted"/>
<evidence type="ECO:0000313" key="4">
    <source>
        <dbReference type="Proteomes" id="UP000275749"/>
    </source>
</evidence>
<feature type="region of interest" description="Disordered" evidence="1">
    <location>
        <begin position="86"/>
        <end position="105"/>
    </location>
</feature>
<evidence type="ECO:0008006" key="5">
    <source>
        <dbReference type="Google" id="ProtNLM"/>
    </source>
</evidence>
<dbReference type="PROSITE" id="PS51257">
    <property type="entry name" value="PROKAR_LIPOPROTEIN"/>
    <property type="match status" value="1"/>
</dbReference>
<organism evidence="3 4">
    <name type="scientific">Luteococcus japonicus</name>
    <dbReference type="NCBI Taxonomy" id="33984"/>
    <lineage>
        <taxon>Bacteria</taxon>
        <taxon>Bacillati</taxon>
        <taxon>Actinomycetota</taxon>
        <taxon>Actinomycetes</taxon>
        <taxon>Propionibacteriales</taxon>
        <taxon>Propionibacteriaceae</taxon>
        <taxon>Luteococcus</taxon>
    </lineage>
</organism>
<evidence type="ECO:0000256" key="2">
    <source>
        <dbReference type="SAM" id="SignalP"/>
    </source>
</evidence>
<gene>
    <name evidence="3" type="ORF">EDD41_2546</name>
</gene>
<dbReference type="AlphaFoldDB" id="A0A3N1ZWR5"/>
<accession>A0A3N1ZWR5</accession>
<evidence type="ECO:0000256" key="1">
    <source>
        <dbReference type="SAM" id="MobiDB-lite"/>
    </source>
</evidence>
<feature type="compositionally biased region" description="Low complexity" evidence="1">
    <location>
        <begin position="34"/>
        <end position="61"/>
    </location>
</feature>
<name>A0A3N1ZWR5_9ACTN</name>
<reference evidence="3 4" key="1">
    <citation type="submission" date="2018-11" db="EMBL/GenBank/DDBJ databases">
        <title>Sequencing the genomes of 1000 actinobacteria strains.</title>
        <authorList>
            <person name="Klenk H.-P."/>
        </authorList>
    </citation>
    <scope>NUCLEOTIDE SEQUENCE [LARGE SCALE GENOMIC DNA]</scope>
    <source>
        <strain evidence="3 4">DSM 10546</strain>
    </source>
</reference>
<dbReference type="EMBL" id="RKHG01000001">
    <property type="protein sequence ID" value="ROR55283.1"/>
    <property type="molecule type" value="Genomic_DNA"/>
</dbReference>
<evidence type="ECO:0000313" key="3">
    <source>
        <dbReference type="EMBL" id="ROR55283.1"/>
    </source>
</evidence>